<gene>
    <name evidence="1" type="ORF">LRX75_11440</name>
</gene>
<reference evidence="1" key="1">
    <citation type="submission" date="2021-12" db="EMBL/GenBank/DDBJ databases">
        <authorList>
            <person name="Li Y."/>
        </authorList>
    </citation>
    <scope>NUCLEOTIDE SEQUENCE</scope>
    <source>
        <strain evidence="1">DKSPLA3</strain>
    </source>
</reference>
<sequence length="52" mass="5842">MSFMIMTHTVKTRPQGPALAEAETGEAVDVYRRPYTTLQLALRQLFPGFGKD</sequence>
<dbReference type="AlphaFoldDB" id="A0A9X1NSK8"/>
<dbReference type="Proteomes" id="UP001139089">
    <property type="component" value="Unassembled WGS sequence"/>
</dbReference>
<evidence type="ECO:0000313" key="1">
    <source>
        <dbReference type="EMBL" id="MCD7109658.1"/>
    </source>
</evidence>
<keyword evidence="2" id="KW-1185">Reference proteome</keyword>
<dbReference type="RefSeq" id="WP_162743173.1">
    <property type="nucleotide sequence ID" value="NZ_JAJOZR010000006.1"/>
</dbReference>
<comment type="caution">
    <text evidence="1">The sequence shown here is derived from an EMBL/GenBank/DDBJ whole genome shotgun (WGS) entry which is preliminary data.</text>
</comment>
<evidence type="ECO:0000313" key="2">
    <source>
        <dbReference type="Proteomes" id="UP001139089"/>
    </source>
</evidence>
<organism evidence="1 2">
    <name type="scientific">Rhizobium quercicola</name>
    <dbReference type="NCBI Taxonomy" id="2901226"/>
    <lineage>
        <taxon>Bacteria</taxon>
        <taxon>Pseudomonadati</taxon>
        <taxon>Pseudomonadota</taxon>
        <taxon>Alphaproteobacteria</taxon>
        <taxon>Hyphomicrobiales</taxon>
        <taxon>Rhizobiaceae</taxon>
        <taxon>Rhizobium/Agrobacterium group</taxon>
        <taxon>Rhizobium</taxon>
    </lineage>
</organism>
<proteinExistence type="predicted"/>
<accession>A0A9X1NSK8</accession>
<protein>
    <submittedName>
        <fullName evidence="1">Uncharacterized protein</fullName>
    </submittedName>
</protein>
<name>A0A9X1NSK8_9HYPH</name>
<dbReference type="EMBL" id="JAJOZR010000006">
    <property type="protein sequence ID" value="MCD7109658.1"/>
    <property type="molecule type" value="Genomic_DNA"/>
</dbReference>